<name>A0ABD0UPV1_DENTH</name>
<sequence>MPLRVRGRRRKRSPEPFARRAHSCGDRLVSPLFDRGQPRSRTSYEQRAPQPALVDLRDSPTLDSVGLDIVPTCPDILQHCQRDISKEQIELLGIKAELRALGQRKRALLVRRQEIRAVAPY</sequence>
<feature type="compositionally biased region" description="Basic residues" evidence="1">
    <location>
        <begin position="1"/>
        <end position="12"/>
    </location>
</feature>
<evidence type="ECO:0000313" key="3">
    <source>
        <dbReference type="Proteomes" id="UP001552299"/>
    </source>
</evidence>
<proteinExistence type="predicted"/>
<evidence type="ECO:0000256" key="1">
    <source>
        <dbReference type="SAM" id="MobiDB-lite"/>
    </source>
</evidence>
<keyword evidence="3" id="KW-1185">Reference proteome</keyword>
<accession>A0ABD0UPV1</accession>
<feature type="region of interest" description="Disordered" evidence="1">
    <location>
        <begin position="1"/>
        <end position="50"/>
    </location>
</feature>
<gene>
    <name evidence="2" type="ORF">M5K25_015015</name>
</gene>
<dbReference type="EMBL" id="JANQDX010000012">
    <property type="protein sequence ID" value="KAL0914649.1"/>
    <property type="molecule type" value="Genomic_DNA"/>
</dbReference>
<evidence type="ECO:0000313" key="2">
    <source>
        <dbReference type="EMBL" id="KAL0914649.1"/>
    </source>
</evidence>
<dbReference type="AlphaFoldDB" id="A0ABD0UPV1"/>
<protein>
    <submittedName>
        <fullName evidence="2">Uncharacterized protein</fullName>
    </submittedName>
</protein>
<comment type="caution">
    <text evidence="2">The sequence shown here is derived from an EMBL/GenBank/DDBJ whole genome shotgun (WGS) entry which is preliminary data.</text>
</comment>
<dbReference type="Proteomes" id="UP001552299">
    <property type="component" value="Unassembled WGS sequence"/>
</dbReference>
<organism evidence="2 3">
    <name type="scientific">Dendrobium thyrsiflorum</name>
    <name type="common">Pinecone-like raceme dendrobium</name>
    <name type="synonym">Orchid</name>
    <dbReference type="NCBI Taxonomy" id="117978"/>
    <lineage>
        <taxon>Eukaryota</taxon>
        <taxon>Viridiplantae</taxon>
        <taxon>Streptophyta</taxon>
        <taxon>Embryophyta</taxon>
        <taxon>Tracheophyta</taxon>
        <taxon>Spermatophyta</taxon>
        <taxon>Magnoliopsida</taxon>
        <taxon>Liliopsida</taxon>
        <taxon>Asparagales</taxon>
        <taxon>Orchidaceae</taxon>
        <taxon>Epidendroideae</taxon>
        <taxon>Malaxideae</taxon>
        <taxon>Dendrobiinae</taxon>
        <taxon>Dendrobium</taxon>
    </lineage>
</organism>
<reference evidence="2 3" key="1">
    <citation type="journal article" date="2024" name="Plant Biotechnol. J.">
        <title>Dendrobium thyrsiflorum genome and its molecular insights into genes involved in important horticultural traits.</title>
        <authorList>
            <person name="Chen B."/>
            <person name="Wang J.Y."/>
            <person name="Zheng P.J."/>
            <person name="Li K.L."/>
            <person name="Liang Y.M."/>
            <person name="Chen X.F."/>
            <person name="Zhang C."/>
            <person name="Zhao X."/>
            <person name="He X."/>
            <person name="Zhang G.Q."/>
            <person name="Liu Z.J."/>
            <person name="Xu Q."/>
        </authorList>
    </citation>
    <scope>NUCLEOTIDE SEQUENCE [LARGE SCALE GENOMIC DNA]</scope>
    <source>
        <strain evidence="2">GZMU011</strain>
    </source>
</reference>